<gene>
    <name evidence="3" type="ORF">RM877_20280</name>
</gene>
<comment type="caution">
    <text evidence="3">The sequence shown here is derived from an EMBL/GenBank/DDBJ whole genome shotgun (WGS) entry which is preliminary data.</text>
</comment>
<keyword evidence="4" id="KW-1185">Reference proteome</keyword>
<dbReference type="EMBL" id="JAVRES010000009">
    <property type="protein sequence ID" value="MDT0437024.1"/>
    <property type="molecule type" value="Genomic_DNA"/>
</dbReference>
<keyword evidence="2" id="KW-0472">Membrane</keyword>
<keyword evidence="2" id="KW-0812">Transmembrane</keyword>
<dbReference type="Proteomes" id="UP001183535">
    <property type="component" value="Unassembled WGS sequence"/>
</dbReference>
<feature type="transmembrane region" description="Helical" evidence="2">
    <location>
        <begin position="25"/>
        <end position="47"/>
    </location>
</feature>
<evidence type="ECO:0000313" key="4">
    <source>
        <dbReference type="Proteomes" id="UP001183535"/>
    </source>
</evidence>
<evidence type="ECO:0000313" key="3">
    <source>
        <dbReference type="EMBL" id="MDT0437024.1"/>
    </source>
</evidence>
<dbReference type="RefSeq" id="WP_093835088.1">
    <property type="nucleotide sequence ID" value="NZ_JAVRES010000009.1"/>
</dbReference>
<evidence type="ECO:0000256" key="2">
    <source>
        <dbReference type="SAM" id="Phobius"/>
    </source>
</evidence>
<accession>A0ABD5ESM2</accession>
<keyword evidence="2" id="KW-1133">Transmembrane helix</keyword>
<reference evidence="4" key="1">
    <citation type="submission" date="2023-07" db="EMBL/GenBank/DDBJ databases">
        <title>30 novel species of actinomycetes from the DSMZ collection.</title>
        <authorList>
            <person name="Nouioui I."/>
        </authorList>
    </citation>
    <scope>NUCLEOTIDE SEQUENCE [LARGE SCALE GENOMIC DNA]</scope>
    <source>
        <strain evidence="4">DSM 41981</strain>
    </source>
</reference>
<feature type="region of interest" description="Disordered" evidence="1">
    <location>
        <begin position="1"/>
        <end position="20"/>
    </location>
</feature>
<dbReference type="AlphaFoldDB" id="A0ABD5ESM2"/>
<protein>
    <submittedName>
        <fullName evidence="3">Uncharacterized protein</fullName>
    </submittedName>
</protein>
<organism evidence="3 4">
    <name type="scientific">Streptomyces doudnae</name>
    <dbReference type="NCBI Taxonomy" id="3075536"/>
    <lineage>
        <taxon>Bacteria</taxon>
        <taxon>Bacillati</taxon>
        <taxon>Actinomycetota</taxon>
        <taxon>Actinomycetes</taxon>
        <taxon>Kitasatosporales</taxon>
        <taxon>Streptomycetaceae</taxon>
        <taxon>Streptomyces</taxon>
    </lineage>
</organism>
<name>A0ABD5ESM2_9ACTN</name>
<sequence length="171" mass="17133">MTNPYTVPTPPAQRPPHPRPLHKRALVWLGGSALFLTGALIGSTGNAEQQPVEAKVRPAPTVTATATITATPEPAPTVTETVKVKAKPAPTVTVTKTAAARVADTGSGGSSGGGGGGSTSTGTCSIVSNAGNCYSAGQFCRNSDHGAVTSTASGTTIRCAYSANAWRWTAA</sequence>
<proteinExistence type="predicted"/>
<evidence type="ECO:0000256" key="1">
    <source>
        <dbReference type="SAM" id="MobiDB-lite"/>
    </source>
</evidence>